<dbReference type="EMBL" id="AP019860">
    <property type="protein sequence ID" value="BBM83986.1"/>
    <property type="molecule type" value="Genomic_DNA"/>
</dbReference>
<evidence type="ECO:0000313" key="2">
    <source>
        <dbReference type="EMBL" id="BBM83986.1"/>
    </source>
</evidence>
<name>A0A5S9IM59_UABAM</name>
<dbReference type="InterPro" id="IPR019546">
    <property type="entry name" value="TAT_signal_bac_arc"/>
</dbReference>
<dbReference type="NCBIfam" id="TIGR01409">
    <property type="entry name" value="TAT_signal_seq"/>
    <property type="match status" value="1"/>
</dbReference>
<dbReference type="OrthoDB" id="221297at2"/>
<feature type="domain" description="Aldehyde oxidase/xanthine dehydrogenase a/b hammerhead" evidence="1">
    <location>
        <begin position="211"/>
        <end position="289"/>
    </location>
</feature>
<protein>
    <submittedName>
        <fullName evidence="2">Aldehyde oxidase</fullName>
    </submittedName>
</protein>
<dbReference type="SUPFAM" id="SSF56003">
    <property type="entry name" value="Molybdenum cofactor-binding domain"/>
    <property type="match status" value="2"/>
</dbReference>
<accession>A0A5S9IM59</accession>
<evidence type="ECO:0000259" key="1">
    <source>
        <dbReference type="SMART" id="SM01008"/>
    </source>
</evidence>
<dbReference type="InterPro" id="IPR012368">
    <property type="entry name" value="OxRdtase_Mopterin-bd_su_IorB"/>
</dbReference>
<dbReference type="PANTHER" id="PTHR47495:SF2">
    <property type="entry name" value="ALDEHYDE DEHYDROGENASE"/>
    <property type="match status" value="1"/>
</dbReference>
<dbReference type="PROSITE" id="PS51318">
    <property type="entry name" value="TAT"/>
    <property type="match status" value="1"/>
</dbReference>
<dbReference type="PANTHER" id="PTHR47495">
    <property type="entry name" value="ALDEHYDE DEHYDROGENASE"/>
    <property type="match status" value="1"/>
</dbReference>
<dbReference type="InterPro" id="IPR046867">
    <property type="entry name" value="AldOxase/xan_DH_MoCoBD2"/>
</dbReference>
<dbReference type="Proteomes" id="UP000326354">
    <property type="component" value="Chromosome"/>
</dbReference>
<dbReference type="Gene3D" id="3.30.365.10">
    <property type="entry name" value="Aldehyde oxidase/xanthine dehydrogenase, molybdopterin binding domain"/>
    <property type="match status" value="4"/>
</dbReference>
<dbReference type="InterPro" id="IPR006311">
    <property type="entry name" value="TAT_signal"/>
</dbReference>
<dbReference type="Gene3D" id="3.90.1170.50">
    <property type="entry name" value="Aldehyde oxidase/xanthine dehydrogenase, a/b hammerhead"/>
    <property type="match status" value="1"/>
</dbReference>
<keyword evidence="3" id="KW-1185">Reference proteome</keyword>
<sequence length="721" mass="77978">MRIINGMTRRSFLKTSAAVLGGLVIGFQLPSSGRRIEAKSKWASADIANAFLRIDEDGSITIMVNHSEMGQGVYTSLPMIVAEELDCDWNDVRIEPAPVNMVYSHTTFGSQMTGGSSSVWTEWERLRLVGATGKAMLIAAAAKTWEVAAESCRAENSVVYHDASKRQLTYGQLTKQASQMSTPKQVSLKDPKDFKIIGTPVKRLDTPEKTNGQAVFGIDVNLPGMLTAVVRRSPVFGGKVKSFSADKAKAIKGVQSVIQISSGVAVIADDFWTAKIGAQAVEIVWDEGPDANLSTQQQSEQYAALANTPGAVARKKGNITTAMDVSAKKLEAVYEVPYLAHAPMEPLNCVADVRKDGCDVWTGTQLQTAEHATAKAITGLPAEKVKIHTTLLGGGFGRRAVPDCHFVSEAVQISKAIQKPVKVVWTREDDIQGGWYRPRYYHKLSAGINDDKKPIAWKHTIVGQSITAGTPFEAFMVRHGVDVTSVEGAENLPYAIPNVLVDLHSPRHKVPVLWWRAVGGTHNAFAVECFLDEVAHAAGKDPYEFRRELLASEPRHLKALELAISKSNWGKPLPKGHGRGLAVHSCFGSFVAQVAEVSVSKEGKVKVHNVVCAVDCGPIVNPNTIDAQIEGGIAFGLAAALHGEVTLKNGRAEQSNFYDYKVLRMDEMPKVETHIVPSTDKMGGIGEVAVPPIAPAVVNAIFDATGKRVRQLPISSEDLRS</sequence>
<organism evidence="2 3">
    <name type="scientific">Uabimicrobium amorphum</name>
    <dbReference type="NCBI Taxonomy" id="2596890"/>
    <lineage>
        <taxon>Bacteria</taxon>
        <taxon>Pseudomonadati</taxon>
        <taxon>Planctomycetota</taxon>
        <taxon>Candidatus Uabimicrobiia</taxon>
        <taxon>Candidatus Uabimicrobiales</taxon>
        <taxon>Candidatus Uabimicrobiaceae</taxon>
        <taxon>Candidatus Uabimicrobium</taxon>
    </lineage>
</organism>
<evidence type="ECO:0000313" key="3">
    <source>
        <dbReference type="Proteomes" id="UP000326354"/>
    </source>
</evidence>
<dbReference type="SMART" id="SM01008">
    <property type="entry name" value="Ald_Xan_dh_C"/>
    <property type="match status" value="1"/>
</dbReference>
<dbReference type="Pfam" id="PF02738">
    <property type="entry name" value="MoCoBD_1"/>
    <property type="match status" value="1"/>
</dbReference>
<dbReference type="Pfam" id="PF20256">
    <property type="entry name" value="MoCoBD_2"/>
    <property type="match status" value="2"/>
</dbReference>
<dbReference type="GO" id="GO:0016491">
    <property type="term" value="F:oxidoreductase activity"/>
    <property type="evidence" value="ECO:0007669"/>
    <property type="project" value="InterPro"/>
</dbReference>
<reference evidence="2 3" key="1">
    <citation type="submission" date="2019-08" db="EMBL/GenBank/DDBJ databases">
        <title>Complete genome sequence of Candidatus Uab amorphum.</title>
        <authorList>
            <person name="Shiratori T."/>
            <person name="Suzuki S."/>
            <person name="Kakizawa Y."/>
            <person name="Ishida K."/>
        </authorList>
    </citation>
    <scope>NUCLEOTIDE SEQUENCE [LARGE SCALE GENOMIC DNA]</scope>
    <source>
        <strain evidence="2 3">SRT547</strain>
    </source>
</reference>
<gene>
    <name evidence="2" type="ORF">UABAM_02341</name>
</gene>
<dbReference type="KEGG" id="uam:UABAM_02341"/>
<dbReference type="PIRSF" id="PIRSF036389">
    <property type="entry name" value="IOR_B"/>
    <property type="match status" value="1"/>
</dbReference>
<dbReference type="InterPro" id="IPR000674">
    <property type="entry name" value="Ald_Oxase/Xan_DH_a/b"/>
</dbReference>
<dbReference type="InterPro" id="IPR052516">
    <property type="entry name" value="N-heterocyclic_Hydroxylase"/>
</dbReference>
<dbReference type="InterPro" id="IPR037165">
    <property type="entry name" value="AldOxase/xan_DH_Mopterin-bd_sf"/>
</dbReference>
<proteinExistence type="predicted"/>
<dbReference type="AlphaFoldDB" id="A0A5S9IM59"/>
<dbReference type="InterPro" id="IPR008274">
    <property type="entry name" value="AldOxase/xan_DH_MoCoBD1"/>
</dbReference>